<keyword evidence="3" id="KW-1185">Reference proteome</keyword>
<dbReference type="Proteomes" id="UP001152888">
    <property type="component" value="Unassembled WGS sequence"/>
</dbReference>
<feature type="compositionally biased region" description="Basic and acidic residues" evidence="1">
    <location>
        <begin position="289"/>
        <end position="312"/>
    </location>
</feature>
<evidence type="ECO:0000256" key="1">
    <source>
        <dbReference type="SAM" id="MobiDB-lite"/>
    </source>
</evidence>
<sequence length="312" mass="35928">MIFYSRYKMSSKRTILSRPRTKLYDSNYNIGESYYRPALERLDRKYSGRPLSPVRSTPTPFSDIADRHARIFADEDLDASRRRAASHIREEHLFDSRGGRVTRAQALANSMEQQFDEEGLSASRRFRANKMAAHNDVDLESTSNNLKTHRMLDRSEKLLDTVGINDSYSRRRMMAEATDEELKPSRKALKDMSSHVKWAVPVENGLRNNRREESESNVAVTAVRASSRKEEVSLESSHSTAAARARQTKARIEDIEGEMQAMQEKQAAREARVARLRALVAETEMESAELEKQQMRIDREQARKEKELKQFG</sequence>
<feature type="region of interest" description="Disordered" evidence="1">
    <location>
        <begin position="286"/>
        <end position="312"/>
    </location>
</feature>
<reference evidence="2" key="1">
    <citation type="submission" date="2022-03" db="EMBL/GenBank/DDBJ databases">
        <authorList>
            <person name="Sayadi A."/>
        </authorList>
    </citation>
    <scope>NUCLEOTIDE SEQUENCE</scope>
</reference>
<dbReference type="AlphaFoldDB" id="A0A9P0NZW2"/>
<evidence type="ECO:0000313" key="2">
    <source>
        <dbReference type="EMBL" id="CAH1961236.1"/>
    </source>
</evidence>
<evidence type="ECO:0000313" key="3">
    <source>
        <dbReference type="Proteomes" id="UP001152888"/>
    </source>
</evidence>
<gene>
    <name evidence="2" type="ORF">ACAOBT_LOCUS4044</name>
</gene>
<dbReference type="EMBL" id="CAKOFQ010006692">
    <property type="protein sequence ID" value="CAH1961236.1"/>
    <property type="molecule type" value="Genomic_DNA"/>
</dbReference>
<name>A0A9P0NZW2_ACAOB</name>
<proteinExistence type="predicted"/>
<accession>A0A9P0NZW2</accession>
<protein>
    <submittedName>
        <fullName evidence="2">Uncharacterized protein</fullName>
    </submittedName>
</protein>
<comment type="caution">
    <text evidence="2">The sequence shown here is derived from an EMBL/GenBank/DDBJ whole genome shotgun (WGS) entry which is preliminary data.</text>
</comment>
<dbReference type="OrthoDB" id="8191899at2759"/>
<organism evidence="2 3">
    <name type="scientific">Acanthoscelides obtectus</name>
    <name type="common">Bean weevil</name>
    <name type="synonym">Bruchus obtectus</name>
    <dbReference type="NCBI Taxonomy" id="200917"/>
    <lineage>
        <taxon>Eukaryota</taxon>
        <taxon>Metazoa</taxon>
        <taxon>Ecdysozoa</taxon>
        <taxon>Arthropoda</taxon>
        <taxon>Hexapoda</taxon>
        <taxon>Insecta</taxon>
        <taxon>Pterygota</taxon>
        <taxon>Neoptera</taxon>
        <taxon>Endopterygota</taxon>
        <taxon>Coleoptera</taxon>
        <taxon>Polyphaga</taxon>
        <taxon>Cucujiformia</taxon>
        <taxon>Chrysomeloidea</taxon>
        <taxon>Chrysomelidae</taxon>
        <taxon>Bruchinae</taxon>
        <taxon>Bruchini</taxon>
        <taxon>Acanthoscelides</taxon>
    </lineage>
</organism>